<dbReference type="Pfam" id="PF06122">
    <property type="entry name" value="TraH"/>
    <property type="match status" value="1"/>
</dbReference>
<accession>A0ABV6CD94</accession>
<evidence type="ECO:0000313" key="2">
    <source>
        <dbReference type="Proteomes" id="UP001589758"/>
    </source>
</evidence>
<comment type="caution">
    <text evidence="1">The sequence shown here is derived from an EMBL/GenBank/DDBJ whole genome shotgun (WGS) entry which is preliminary data.</text>
</comment>
<proteinExistence type="predicted"/>
<keyword evidence="2" id="KW-1185">Reference proteome</keyword>
<organism evidence="1 2">
    <name type="scientific">Thorsellia kenyensis</name>
    <dbReference type="NCBI Taxonomy" id="1549888"/>
    <lineage>
        <taxon>Bacteria</taxon>
        <taxon>Pseudomonadati</taxon>
        <taxon>Pseudomonadota</taxon>
        <taxon>Gammaproteobacteria</taxon>
        <taxon>Enterobacterales</taxon>
        <taxon>Thorselliaceae</taxon>
        <taxon>Thorsellia</taxon>
    </lineage>
</organism>
<name>A0ABV6CD94_9GAMM</name>
<protein>
    <submittedName>
        <fullName evidence="1">Conjugal transfer protein TraH</fullName>
    </submittedName>
</protein>
<dbReference type="InterPro" id="IPR010927">
    <property type="entry name" value="T4SS_TraH"/>
</dbReference>
<gene>
    <name evidence="1" type="ORF">ACFFIT_12800</name>
</gene>
<dbReference type="RefSeq" id="WP_385878346.1">
    <property type="nucleotide sequence ID" value="NZ_JBHLXE010000111.1"/>
</dbReference>
<reference evidence="1 2" key="1">
    <citation type="submission" date="2024-09" db="EMBL/GenBank/DDBJ databases">
        <authorList>
            <person name="Sun Q."/>
            <person name="Mori K."/>
        </authorList>
    </citation>
    <scope>NUCLEOTIDE SEQUENCE [LARGE SCALE GENOMIC DNA]</scope>
    <source>
        <strain evidence="1 2">CCM 8545</strain>
    </source>
</reference>
<evidence type="ECO:0000313" key="1">
    <source>
        <dbReference type="EMBL" id="MFC0180951.1"/>
    </source>
</evidence>
<dbReference type="Proteomes" id="UP001589758">
    <property type="component" value="Unassembled WGS sequence"/>
</dbReference>
<dbReference type="EMBL" id="JBHLXE010000111">
    <property type="protein sequence ID" value="MFC0180951.1"/>
    <property type="molecule type" value="Genomic_DNA"/>
</dbReference>
<sequence>MCLGNFSLSVHGSMQSEMERLLGSMTNTTQPGVYETQRRGVISGGSIVVRNKIMDESLLSFVPPSMEAGCAGLDMYAGSLSFINADQFIQLLRSVASNAKGYAFQLALSSMCEKCSQHIETLQKKVQQLNEYFGNSCQLAQGVVNDSLSALQAKGQNEASLMGMISGSGDIFTNWSTSQGKSPYENLLDIAPKEVKAFIQGNLVWRALKKHAVDEWFITGDEKLLESIMSLTGSLIVGELVQDKLDKGQSFSMTKLPGQLITLEDLLLGGEVQQYACDDHIENGCLNPQLVKMSLIGLSQRVAEMLLGNGESYGIITKYAKNLGSLNEEEIALLSIMPGHIGSMVRTLSALNESAARGFSARAAPFIALDMARIMVDSMLKTVLYTLSIDDHSHSLIMRQELNNIREDVNRQYQALIIRYGSEQEIIAHYNQLLQLLQRSNYLDLSHQ</sequence>